<feature type="transmembrane region" description="Helical" evidence="1">
    <location>
        <begin position="86"/>
        <end position="109"/>
    </location>
</feature>
<name>A0A6G0HJ76_LARCR</name>
<evidence type="ECO:0000313" key="3">
    <source>
        <dbReference type="Proteomes" id="UP000424527"/>
    </source>
</evidence>
<sequence>MGAVWQFQVEQPPPRLQRISVAATVVYAVVILTRAIFGAVYFNDCPQQPNIPNYLLGLALVQLLMVQLVTLPCESQLREQPKGFKACLLTLMCVFVYIWIVAGDVWIFSVYQPNYDATAADGLYCNKTLYTFALWTAVYETLSVCVIWGKFCKGWLLYVITTPVPANQDFYRRV</sequence>
<dbReference type="PANTHER" id="PTHR33444">
    <property type="entry name" value="SI:DKEY-19B23.12-RELATED"/>
    <property type="match status" value="1"/>
</dbReference>
<protein>
    <submittedName>
        <fullName evidence="2">Uncharacterized protein</fullName>
    </submittedName>
</protein>
<gene>
    <name evidence="2" type="ORF">D5F01_LYC22840</name>
</gene>
<feature type="transmembrane region" description="Helical" evidence="1">
    <location>
        <begin position="21"/>
        <end position="42"/>
    </location>
</feature>
<dbReference type="Proteomes" id="UP000424527">
    <property type="component" value="Unassembled WGS sequence"/>
</dbReference>
<keyword evidence="1" id="KW-1133">Transmembrane helix</keyword>
<dbReference type="AlphaFoldDB" id="A0A6G0HJ76"/>
<evidence type="ECO:0000256" key="1">
    <source>
        <dbReference type="SAM" id="Phobius"/>
    </source>
</evidence>
<keyword evidence="1" id="KW-0472">Membrane</keyword>
<keyword evidence="1" id="KW-0812">Transmembrane</keyword>
<feature type="transmembrane region" description="Helical" evidence="1">
    <location>
        <begin position="54"/>
        <end position="74"/>
    </location>
</feature>
<dbReference type="PANTHER" id="PTHR33444:SF10">
    <property type="entry name" value="NOVEL PROTEIN"/>
    <property type="match status" value="1"/>
</dbReference>
<evidence type="ECO:0000313" key="2">
    <source>
        <dbReference type="EMBL" id="KAE8279254.1"/>
    </source>
</evidence>
<feature type="transmembrane region" description="Helical" evidence="1">
    <location>
        <begin position="129"/>
        <end position="148"/>
    </location>
</feature>
<organism evidence="2 3">
    <name type="scientific">Larimichthys crocea</name>
    <name type="common">Large yellow croaker</name>
    <name type="synonym">Pseudosciaena crocea</name>
    <dbReference type="NCBI Taxonomy" id="215358"/>
    <lineage>
        <taxon>Eukaryota</taxon>
        <taxon>Metazoa</taxon>
        <taxon>Chordata</taxon>
        <taxon>Craniata</taxon>
        <taxon>Vertebrata</taxon>
        <taxon>Euteleostomi</taxon>
        <taxon>Actinopterygii</taxon>
        <taxon>Neopterygii</taxon>
        <taxon>Teleostei</taxon>
        <taxon>Neoteleostei</taxon>
        <taxon>Acanthomorphata</taxon>
        <taxon>Eupercaria</taxon>
        <taxon>Sciaenidae</taxon>
        <taxon>Larimichthys</taxon>
    </lineage>
</organism>
<dbReference type="EMBL" id="REGW02000023">
    <property type="protein sequence ID" value="KAE8279254.1"/>
    <property type="molecule type" value="Genomic_DNA"/>
</dbReference>
<reference evidence="2 3" key="1">
    <citation type="submission" date="2019-07" db="EMBL/GenBank/DDBJ databases">
        <title>Chromosome genome assembly for large yellow croaker.</title>
        <authorList>
            <person name="Xiao S."/>
        </authorList>
    </citation>
    <scope>NUCLEOTIDE SEQUENCE [LARGE SCALE GENOMIC DNA]</scope>
    <source>
        <strain evidence="2">JMULYC20181020</strain>
        <tissue evidence="2">Muscle</tissue>
    </source>
</reference>
<dbReference type="InterPro" id="IPR040350">
    <property type="entry name" value="TMEM272"/>
</dbReference>
<proteinExistence type="predicted"/>
<accession>A0A6G0HJ76</accession>
<keyword evidence="3" id="KW-1185">Reference proteome</keyword>
<comment type="caution">
    <text evidence="2">The sequence shown here is derived from an EMBL/GenBank/DDBJ whole genome shotgun (WGS) entry which is preliminary data.</text>
</comment>